<dbReference type="EMBL" id="CAJHCP010000005">
    <property type="protein sequence ID" value="CAD6531364.1"/>
    <property type="molecule type" value="Genomic_DNA"/>
</dbReference>
<gene>
    <name evidence="5" type="ORF">LMG28140_02493</name>
</gene>
<proteinExistence type="predicted"/>
<dbReference type="Pfam" id="PF02233">
    <property type="entry name" value="PNTB"/>
    <property type="match status" value="1"/>
</dbReference>
<feature type="domain" description="NADP transhydrogenase beta-like" evidence="4">
    <location>
        <begin position="33"/>
        <end position="176"/>
    </location>
</feature>
<evidence type="ECO:0000259" key="4">
    <source>
        <dbReference type="Pfam" id="PF02233"/>
    </source>
</evidence>
<comment type="caution">
    <text evidence="5">The sequence shown here is derived from an EMBL/GenBank/DDBJ whole genome shotgun (WGS) entry which is preliminary data.</text>
</comment>
<name>A0ABN7HQK1_9BURK</name>
<keyword evidence="3" id="KW-1133">Transmembrane helix</keyword>
<evidence type="ECO:0000256" key="3">
    <source>
        <dbReference type="SAM" id="Phobius"/>
    </source>
</evidence>
<feature type="transmembrane region" description="Helical" evidence="3">
    <location>
        <begin position="21"/>
        <end position="45"/>
    </location>
</feature>
<evidence type="ECO:0000313" key="5">
    <source>
        <dbReference type="EMBL" id="CAD6531364.1"/>
    </source>
</evidence>
<keyword evidence="6" id="KW-1185">Reference proteome</keyword>
<keyword evidence="3" id="KW-0812">Transmembrane</keyword>
<evidence type="ECO:0000313" key="6">
    <source>
        <dbReference type="Proteomes" id="UP000598032"/>
    </source>
</evidence>
<evidence type="ECO:0000256" key="2">
    <source>
        <dbReference type="SAM" id="MobiDB-lite"/>
    </source>
</evidence>
<keyword evidence="1" id="KW-0520">NAD</keyword>
<evidence type="ECO:0000256" key="1">
    <source>
        <dbReference type="ARBA" id="ARBA00023027"/>
    </source>
</evidence>
<feature type="region of interest" description="Disordered" evidence="2">
    <location>
        <begin position="227"/>
        <end position="246"/>
    </location>
</feature>
<feature type="transmembrane region" description="Helical" evidence="3">
    <location>
        <begin position="93"/>
        <end position="118"/>
    </location>
</feature>
<feature type="transmembrane region" description="Helical" evidence="3">
    <location>
        <begin position="153"/>
        <end position="173"/>
    </location>
</feature>
<dbReference type="Proteomes" id="UP000598032">
    <property type="component" value="Unassembled WGS sequence"/>
</dbReference>
<feature type="transmembrane region" description="Helical" evidence="3">
    <location>
        <begin position="57"/>
        <end position="81"/>
    </location>
</feature>
<feature type="transmembrane region" description="Helical" evidence="3">
    <location>
        <begin position="130"/>
        <end position="147"/>
    </location>
</feature>
<accession>A0ABN7HQK1</accession>
<reference evidence="5 6" key="1">
    <citation type="submission" date="2020-10" db="EMBL/GenBank/DDBJ databases">
        <authorList>
            <person name="Peeters C."/>
        </authorList>
    </citation>
    <scope>NUCLEOTIDE SEQUENCE [LARGE SCALE GENOMIC DNA]</scope>
    <source>
        <strain evidence="5 6">LMG 28140</strain>
    </source>
</reference>
<sequence length="262" mass="28095">MPRGSDSTVWMDICSRLGPDFGAVLVSALIAAMAFGLVVALASVITRSFDWRSTRRAHLAAMLGGSTGFAFLSGAFVLYLSSSAWTESERFELYSAVFMGALAFAASTIAFCKLCGAFSLKRAARPGHNVVNLFAILLGGWLGYGFVTEQAQPFGLAALIAASALACAIGVHLTTSCEYDGGHALAAGKQGLMACIEWHGGDEPAWVLREITPGNVRAAAYRHRRDWHKSNSRNDGTGAAGRSRSRVCSHRRLTQFSTRRRL</sequence>
<keyword evidence="3" id="KW-0472">Membrane</keyword>
<protein>
    <recommendedName>
        <fullName evidence="4">NADP transhydrogenase beta-like domain-containing protein</fullName>
    </recommendedName>
</protein>
<dbReference type="InterPro" id="IPR034300">
    <property type="entry name" value="PNTB-like"/>
</dbReference>
<organism evidence="5 6">
    <name type="scientific">Paraburkholderia metrosideri</name>
    <dbReference type="NCBI Taxonomy" id="580937"/>
    <lineage>
        <taxon>Bacteria</taxon>
        <taxon>Pseudomonadati</taxon>
        <taxon>Pseudomonadota</taxon>
        <taxon>Betaproteobacteria</taxon>
        <taxon>Burkholderiales</taxon>
        <taxon>Burkholderiaceae</taxon>
        <taxon>Paraburkholderia</taxon>
    </lineage>
</organism>